<name>A0A2V4E615_9GAMM</name>
<reference evidence="2 3" key="1">
    <citation type="submission" date="2018-05" db="EMBL/GenBank/DDBJ databases">
        <title>Reference genomes for bee gut microbiota database.</title>
        <authorList>
            <person name="Ellegaard K.M."/>
        </authorList>
    </citation>
    <scope>NUCLEOTIDE SEQUENCE [LARGE SCALE GENOMIC DNA]</scope>
    <source>
        <strain evidence="2 3">ESL0182</strain>
    </source>
</reference>
<proteinExistence type="predicted"/>
<dbReference type="RefSeq" id="WP_110433902.1">
    <property type="nucleotide sequence ID" value="NZ_QGLR01000012.1"/>
</dbReference>
<sequence length="147" mass="17384">MKFEKIRYWLAVIIFSVAVFFFVDQFDLFNKRGIENGLLSLSKEINKKTPYPLDQFTILNTTIAHKNKLVYKMTIVNLDIEDKELDFDKKRLFINIRNQLCTKEDTKKVISQGAIFEYMYSEENGKYLFSITIDNNECLAMLKNDLK</sequence>
<evidence type="ECO:0000256" key="1">
    <source>
        <dbReference type="SAM" id="Phobius"/>
    </source>
</evidence>
<keyword evidence="1" id="KW-1133">Transmembrane helix</keyword>
<feature type="transmembrane region" description="Helical" evidence="1">
    <location>
        <begin position="6"/>
        <end position="23"/>
    </location>
</feature>
<keyword evidence="3" id="KW-1185">Reference proteome</keyword>
<keyword evidence="1" id="KW-0472">Membrane</keyword>
<dbReference type="OrthoDB" id="7067222at2"/>
<accession>A0A2V4E615</accession>
<dbReference type="AlphaFoldDB" id="A0A2V4E615"/>
<organism evidence="2 3">
    <name type="scientific">Gilliamella apicola</name>
    <dbReference type="NCBI Taxonomy" id="1196095"/>
    <lineage>
        <taxon>Bacteria</taxon>
        <taxon>Pseudomonadati</taxon>
        <taxon>Pseudomonadota</taxon>
        <taxon>Gammaproteobacteria</taxon>
        <taxon>Orbales</taxon>
        <taxon>Orbaceae</taxon>
        <taxon>Gilliamella</taxon>
    </lineage>
</organism>
<dbReference type="EMBL" id="QGLR01000012">
    <property type="protein sequence ID" value="PXZ06336.1"/>
    <property type="molecule type" value="Genomic_DNA"/>
</dbReference>
<keyword evidence="1" id="KW-0812">Transmembrane</keyword>
<evidence type="ECO:0000313" key="3">
    <source>
        <dbReference type="Proteomes" id="UP000247932"/>
    </source>
</evidence>
<protein>
    <submittedName>
        <fullName evidence="2">Uncharacterized protein</fullName>
    </submittedName>
</protein>
<dbReference type="Gene3D" id="3.30.300.250">
    <property type="match status" value="1"/>
</dbReference>
<comment type="caution">
    <text evidence="2">The sequence shown here is derived from an EMBL/GenBank/DDBJ whole genome shotgun (WGS) entry which is preliminary data.</text>
</comment>
<gene>
    <name evidence="2" type="ORF">DKK70_10190</name>
</gene>
<dbReference type="Proteomes" id="UP000247932">
    <property type="component" value="Unassembled WGS sequence"/>
</dbReference>
<evidence type="ECO:0000313" key="2">
    <source>
        <dbReference type="EMBL" id="PXZ06336.1"/>
    </source>
</evidence>